<dbReference type="InterPro" id="IPR014710">
    <property type="entry name" value="RmlC-like_jellyroll"/>
</dbReference>
<evidence type="ECO:0000313" key="4">
    <source>
        <dbReference type="Proteomes" id="UP001474120"/>
    </source>
</evidence>
<name>A0ABU9KXB2_9FLAO</name>
<dbReference type="SUPFAM" id="SSF51182">
    <property type="entry name" value="RmlC-like cupins"/>
    <property type="match status" value="1"/>
</dbReference>
<dbReference type="RefSeq" id="WP_342158467.1">
    <property type="nucleotide sequence ID" value="NZ_JBCDNA010000001.1"/>
</dbReference>
<evidence type="ECO:0000256" key="2">
    <source>
        <dbReference type="SAM" id="SignalP"/>
    </source>
</evidence>
<feature type="region of interest" description="Disordered" evidence="1">
    <location>
        <begin position="25"/>
        <end position="44"/>
    </location>
</feature>
<feature type="chain" id="PRO_5046159925" evidence="2">
    <location>
        <begin position="22"/>
        <end position="154"/>
    </location>
</feature>
<organism evidence="3 4">
    <name type="scientific">Lutimonas vermicola</name>
    <dbReference type="NCBI Taxonomy" id="414288"/>
    <lineage>
        <taxon>Bacteria</taxon>
        <taxon>Pseudomonadati</taxon>
        <taxon>Bacteroidota</taxon>
        <taxon>Flavobacteriia</taxon>
        <taxon>Flavobacteriales</taxon>
        <taxon>Flavobacteriaceae</taxon>
        <taxon>Lutimonas</taxon>
    </lineage>
</organism>
<dbReference type="Gene3D" id="2.60.120.10">
    <property type="entry name" value="Jelly Rolls"/>
    <property type="match status" value="1"/>
</dbReference>
<evidence type="ECO:0000313" key="3">
    <source>
        <dbReference type="EMBL" id="MEL4454822.1"/>
    </source>
</evidence>
<dbReference type="EMBL" id="JBCDNA010000001">
    <property type="protein sequence ID" value="MEL4454822.1"/>
    <property type="molecule type" value="Genomic_DNA"/>
</dbReference>
<reference evidence="3 4" key="1">
    <citation type="submission" date="2024-04" db="EMBL/GenBank/DDBJ databases">
        <title>whole genome sequencing of Lutimonas vermicola strain IMCC1616.</title>
        <authorList>
            <person name="Bae S.S."/>
        </authorList>
    </citation>
    <scope>NUCLEOTIDE SEQUENCE [LARGE SCALE GENOMIC DNA]</scope>
    <source>
        <strain evidence="3 4">IMCC1616</strain>
    </source>
</reference>
<comment type="caution">
    <text evidence="3">The sequence shown here is derived from an EMBL/GenBank/DDBJ whole genome shotgun (WGS) entry which is preliminary data.</text>
</comment>
<evidence type="ECO:0000256" key="1">
    <source>
        <dbReference type="SAM" id="MobiDB-lite"/>
    </source>
</evidence>
<dbReference type="CDD" id="cd02208">
    <property type="entry name" value="cupin_RmlC-like"/>
    <property type="match status" value="1"/>
</dbReference>
<dbReference type="InterPro" id="IPR011051">
    <property type="entry name" value="RmlC_Cupin_sf"/>
</dbReference>
<keyword evidence="2" id="KW-0732">Signal</keyword>
<gene>
    <name evidence="3" type="ORF">AABB81_02875</name>
</gene>
<proteinExistence type="predicted"/>
<sequence>MKLTKLLCMTLVLFFAITSVSCEQKPKEAPAPPEAPAAPEATEASEPYAVDEAMNPLNVYRDKTKVFADSLNVQMYELILEPGDSLGLHSHLDHTIYVLEGGTGTIWVGGEEKREVSFVAGQGWLSGPLTDAAKNTGDTRIRVLITEVFRPRMQ</sequence>
<dbReference type="Proteomes" id="UP001474120">
    <property type="component" value="Unassembled WGS sequence"/>
</dbReference>
<dbReference type="PROSITE" id="PS51257">
    <property type="entry name" value="PROKAR_LIPOPROTEIN"/>
    <property type="match status" value="1"/>
</dbReference>
<feature type="signal peptide" evidence="2">
    <location>
        <begin position="1"/>
        <end position="21"/>
    </location>
</feature>
<protein>
    <submittedName>
        <fullName evidence="3">Cupin domain-containing protein</fullName>
    </submittedName>
</protein>
<keyword evidence="4" id="KW-1185">Reference proteome</keyword>
<accession>A0ABU9KXB2</accession>